<name>A0A7W8D2E2_9GAMM</name>
<proteinExistence type="predicted"/>
<evidence type="ECO:0008006" key="3">
    <source>
        <dbReference type="Google" id="ProtNLM"/>
    </source>
</evidence>
<evidence type="ECO:0000313" key="1">
    <source>
        <dbReference type="EMBL" id="MBB5206629.1"/>
    </source>
</evidence>
<organism evidence="1 2">
    <name type="scientific">Chiayiivirga flava</name>
    <dbReference type="NCBI Taxonomy" id="659595"/>
    <lineage>
        <taxon>Bacteria</taxon>
        <taxon>Pseudomonadati</taxon>
        <taxon>Pseudomonadota</taxon>
        <taxon>Gammaproteobacteria</taxon>
        <taxon>Lysobacterales</taxon>
        <taxon>Lysobacteraceae</taxon>
        <taxon>Chiayiivirga</taxon>
    </lineage>
</organism>
<accession>A0A7W8D2E2</accession>
<evidence type="ECO:0000313" key="2">
    <source>
        <dbReference type="Proteomes" id="UP000521199"/>
    </source>
</evidence>
<comment type="caution">
    <text evidence="1">The sequence shown here is derived from an EMBL/GenBank/DDBJ whole genome shotgun (WGS) entry which is preliminary data.</text>
</comment>
<dbReference type="RefSeq" id="WP_183958803.1">
    <property type="nucleotide sequence ID" value="NZ_JACHHP010000001.1"/>
</dbReference>
<protein>
    <recommendedName>
        <fullName evidence="3">STAS/SEC14 domain-containing protein</fullName>
    </recommendedName>
</protein>
<reference evidence="1 2" key="1">
    <citation type="submission" date="2020-08" db="EMBL/GenBank/DDBJ databases">
        <title>Genomic Encyclopedia of Type Strains, Phase IV (KMG-IV): sequencing the most valuable type-strain genomes for metagenomic binning, comparative biology and taxonomic classification.</title>
        <authorList>
            <person name="Goeker M."/>
        </authorList>
    </citation>
    <scope>NUCLEOTIDE SEQUENCE [LARGE SCALE GENOMIC DNA]</scope>
    <source>
        <strain evidence="1 2">DSM 24163</strain>
    </source>
</reference>
<keyword evidence="2" id="KW-1185">Reference proteome</keyword>
<dbReference type="EMBL" id="JACHHP010000001">
    <property type="protein sequence ID" value="MBB5206629.1"/>
    <property type="molecule type" value="Genomic_DNA"/>
</dbReference>
<dbReference type="AlphaFoldDB" id="A0A7W8D2E2"/>
<gene>
    <name evidence="1" type="ORF">HNQ52_000145</name>
</gene>
<sequence>MPLERTVQGDGFVLRFSWHGDHLRAQVDGEHDTYEISLAYWMLVAQECARRQATRVLVVENIAQQGDDVDLPKLIDAIIALGFRDIRVAFVDLVEAHMKAMEHGEILARERHITGRVFAHEHDAVRWLRHGIE</sequence>
<dbReference type="Proteomes" id="UP000521199">
    <property type="component" value="Unassembled WGS sequence"/>
</dbReference>